<feature type="transmembrane region" description="Helical" evidence="8">
    <location>
        <begin position="404"/>
        <end position="425"/>
    </location>
</feature>
<comment type="caution">
    <text evidence="9">The sequence shown here is derived from an EMBL/GenBank/DDBJ whole genome shotgun (WGS) entry which is preliminary data.</text>
</comment>
<evidence type="ECO:0000256" key="1">
    <source>
        <dbReference type="ARBA" id="ARBA00004651"/>
    </source>
</evidence>
<feature type="transmembrane region" description="Helical" evidence="8">
    <location>
        <begin position="368"/>
        <end position="392"/>
    </location>
</feature>
<dbReference type="PANTHER" id="PTHR23517:SF15">
    <property type="entry name" value="PROTON-DEPENDENT OLIGOPEPTIDE FAMILY TRANSPORT PROTEIN"/>
    <property type="match status" value="1"/>
</dbReference>
<evidence type="ECO:0000256" key="5">
    <source>
        <dbReference type="ARBA" id="ARBA00022856"/>
    </source>
</evidence>
<keyword evidence="4 8" id="KW-0812">Transmembrane</keyword>
<feature type="transmembrane region" description="Helical" evidence="8">
    <location>
        <begin position="309"/>
        <end position="330"/>
    </location>
</feature>
<dbReference type="InterPro" id="IPR000109">
    <property type="entry name" value="POT_fam"/>
</dbReference>
<gene>
    <name evidence="9" type="ORF">ENJ10_05200</name>
</gene>
<dbReference type="GO" id="GO:0005886">
    <property type="term" value="C:plasma membrane"/>
    <property type="evidence" value="ECO:0007669"/>
    <property type="project" value="UniProtKB-SubCell"/>
</dbReference>
<evidence type="ECO:0000256" key="6">
    <source>
        <dbReference type="ARBA" id="ARBA00022989"/>
    </source>
</evidence>
<feature type="transmembrane region" description="Helical" evidence="8">
    <location>
        <begin position="445"/>
        <end position="468"/>
    </location>
</feature>
<organism evidence="9">
    <name type="scientific">Caldithrix abyssi</name>
    <dbReference type="NCBI Taxonomy" id="187145"/>
    <lineage>
        <taxon>Bacteria</taxon>
        <taxon>Pseudomonadati</taxon>
        <taxon>Calditrichota</taxon>
        <taxon>Calditrichia</taxon>
        <taxon>Calditrichales</taxon>
        <taxon>Calditrichaceae</taxon>
        <taxon>Caldithrix</taxon>
    </lineage>
</organism>
<dbReference type="NCBIfam" id="TIGR00924">
    <property type="entry name" value="yjdL_sub1_fam"/>
    <property type="match status" value="1"/>
</dbReference>
<dbReference type="PROSITE" id="PS01022">
    <property type="entry name" value="PTR2_1"/>
    <property type="match status" value="1"/>
</dbReference>
<feature type="transmembrane region" description="Helical" evidence="8">
    <location>
        <begin position="136"/>
        <end position="156"/>
    </location>
</feature>
<feature type="transmembrane region" description="Helical" evidence="8">
    <location>
        <begin position="46"/>
        <end position="67"/>
    </location>
</feature>
<keyword evidence="5" id="KW-0571">Peptide transport</keyword>
<evidence type="ECO:0000313" key="9">
    <source>
        <dbReference type="EMBL" id="HED10063.1"/>
    </source>
</evidence>
<proteinExistence type="predicted"/>
<feature type="transmembrane region" description="Helical" evidence="8">
    <location>
        <begin position="342"/>
        <end position="362"/>
    </location>
</feature>
<dbReference type="Proteomes" id="UP000886005">
    <property type="component" value="Unassembled WGS sequence"/>
</dbReference>
<dbReference type="GO" id="GO:0006857">
    <property type="term" value="P:oligopeptide transport"/>
    <property type="evidence" value="ECO:0007669"/>
    <property type="project" value="InterPro"/>
</dbReference>
<dbReference type="GO" id="GO:1904680">
    <property type="term" value="F:peptide transmembrane transporter activity"/>
    <property type="evidence" value="ECO:0007669"/>
    <property type="project" value="InterPro"/>
</dbReference>
<dbReference type="SUPFAM" id="SSF103473">
    <property type="entry name" value="MFS general substrate transporter"/>
    <property type="match status" value="2"/>
</dbReference>
<dbReference type="EMBL" id="DRLD01000145">
    <property type="protein sequence ID" value="HED10063.1"/>
    <property type="molecule type" value="Genomic_DNA"/>
</dbReference>
<feature type="transmembrane region" description="Helical" evidence="8">
    <location>
        <begin position="162"/>
        <end position="179"/>
    </location>
</feature>
<sequence length="479" mass="52695">MFKNHPRGLVTVFMTEIWERFSYYGMRALLIMYMTKHLIFADEKAYGVYGAYTALVYATPLLGGYLADKILGPRKAVLMGAFIMMLGHFTMAVESLFYPALALLVVGNGLFKPNMGPILGRLYGENDPRRDGGFTIFYTAVNIGAWISPLACGYVGEVYGWHYGFGLAGVGMAIGFVIFQRNQKIFGDMGLAPESSLKPFFLGLNKIHLTFIGALLIVPLFMLLLNQNAWMSSLLGIAGVIVLVVVGYTAVKSGQVERDRLIVAMVLTVYSVLFWSFFFQGGSSLTLFADRNIDRNLFGWTVKASMLESVNPMFIILLSGPFSAMWVRLSKINKEPSTPMKFVWGTLLLGVGFGIFALGRMFAVNGLIPFAFLILGYLVYTMGELSISPVGLSMITKLSPDKIVGFMMGVWFLSAAFANHIAAFIAKFTSSGGAGVTDAVSSMNAYTSVYMDVFWISIGASMIMLLLLKPLRKMMHGIH</sequence>
<keyword evidence="3" id="KW-1003">Cell membrane</keyword>
<dbReference type="Pfam" id="PF00854">
    <property type="entry name" value="PTR2"/>
    <property type="match status" value="1"/>
</dbReference>
<dbReference type="InterPro" id="IPR050171">
    <property type="entry name" value="MFS_Transporters"/>
</dbReference>
<dbReference type="CDD" id="cd17346">
    <property type="entry name" value="MFS_DtpA_like"/>
    <property type="match status" value="1"/>
</dbReference>
<keyword evidence="2" id="KW-0813">Transport</keyword>
<dbReference type="InterPro" id="IPR036259">
    <property type="entry name" value="MFS_trans_sf"/>
</dbReference>
<feature type="transmembrane region" description="Helical" evidence="8">
    <location>
        <begin position="76"/>
        <end position="91"/>
    </location>
</feature>
<dbReference type="AlphaFoldDB" id="A0A7V1PTV8"/>
<feature type="transmembrane region" description="Helical" evidence="8">
    <location>
        <begin position="200"/>
        <end position="224"/>
    </location>
</feature>
<name>A0A7V1PTV8_CALAY</name>
<keyword evidence="5" id="KW-0653">Protein transport</keyword>
<feature type="transmembrane region" description="Helical" evidence="8">
    <location>
        <begin position="263"/>
        <end position="289"/>
    </location>
</feature>
<comment type="subcellular location">
    <subcellularLocation>
        <location evidence="1">Cell membrane</location>
        <topology evidence="1">Multi-pass membrane protein</topology>
    </subcellularLocation>
</comment>
<evidence type="ECO:0000256" key="8">
    <source>
        <dbReference type="SAM" id="Phobius"/>
    </source>
</evidence>
<keyword evidence="7 8" id="KW-0472">Membrane</keyword>
<evidence type="ECO:0000256" key="7">
    <source>
        <dbReference type="ARBA" id="ARBA00023136"/>
    </source>
</evidence>
<feature type="transmembrane region" description="Helical" evidence="8">
    <location>
        <begin position="230"/>
        <end position="251"/>
    </location>
</feature>
<keyword evidence="6 8" id="KW-1133">Transmembrane helix</keyword>
<evidence type="ECO:0000256" key="2">
    <source>
        <dbReference type="ARBA" id="ARBA00022448"/>
    </source>
</evidence>
<evidence type="ECO:0000256" key="4">
    <source>
        <dbReference type="ARBA" id="ARBA00022692"/>
    </source>
</evidence>
<accession>A0A7V1PTV8</accession>
<dbReference type="InterPro" id="IPR018456">
    <property type="entry name" value="PTR2_symporter_CS"/>
</dbReference>
<protein>
    <submittedName>
        <fullName evidence="9">MFS transporter</fullName>
    </submittedName>
</protein>
<feature type="transmembrane region" description="Helical" evidence="8">
    <location>
        <begin position="21"/>
        <end position="40"/>
    </location>
</feature>
<reference evidence="9" key="1">
    <citation type="journal article" date="2020" name="mSystems">
        <title>Genome- and Community-Level Interaction Insights into Carbon Utilization and Element Cycling Functions of Hydrothermarchaeota in Hydrothermal Sediment.</title>
        <authorList>
            <person name="Zhou Z."/>
            <person name="Liu Y."/>
            <person name="Xu W."/>
            <person name="Pan J."/>
            <person name="Luo Z.H."/>
            <person name="Li M."/>
        </authorList>
    </citation>
    <scope>NUCLEOTIDE SEQUENCE [LARGE SCALE GENOMIC DNA]</scope>
    <source>
        <strain evidence="9">HyVt-456</strain>
    </source>
</reference>
<dbReference type="Gene3D" id="1.20.1250.20">
    <property type="entry name" value="MFS general substrate transporter like domains"/>
    <property type="match status" value="1"/>
</dbReference>
<evidence type="ECO:0000256" key="3">
    <source>
        <dbReference type="ARBA" id="ARBA00022475"/>
    </source>
</evidence>
<dbReference type="InterPro" id="IPR005279">
    <property type="entry name" value="Dipep/tripep_permease"/>
</dbReference>
<dbReference type="PANTHER" id="PTHR23517">
    <property type="entry name" value="RESISTANCE PROTEIN MDTM, PUTATIVE-RELATED-RELATED"/>
    <property type="match status" value="1"/>
</dbReference>